<dbReference type="AlphaFoldDB" id="A0A0G4Q4B2"/>
<name>A0A0G4Q4B2_9GAMM</name>
<accession>A0A0G4Q4B2</accession>
<dbReference type="EMBL" id="CVRY01000002">
    <property type="protein sequence ID" value="CRL60792.1"/>
    <property type="molecule type" value="Genomic_DNA"/>
</dbReference>
<dbReference type="RefSeq" id="WP_263057223.1">
    <property type="nucleotide sequence ID" value="NZ_CVRY01000002.1"/>
</dbReference>
<proteinExistence type="predicted"/>
<sequence length="41" mass="4535">MSNTLTEIAALLQASNKKVRLILLVYFLKNDAFKPQGEANA</sequence>
<protein>
    <submittedName>
        <fullName evidence="1">Uncharacterized protein</fullName>
    </submittedName>
</protein>
<gene>
    <name evidence="1" type="ORF">BN1804_01136</name>
</gene>
<dbReference type="Proteomes" id="UP000183920">
    <property type="component" value="Unassembled WGS sequence"/>
</dbReference>
<evidence type="ECO:0000313" key="1">
    <source>
        <dbReference type="EMBL" id="CRL60792.1"/>
    </source>
</evidence>
<organism evidence="1 2">
    <name type="scientific">Proteus penneri</name>
    <dbReference type="NCBI Taxonomy" id="102862"/>
    <lineage>
        <taxon>Bacteria</taxon>
        <taxon>Pseudomonadati</taxon>
        <taxon>Pseudomonadota</taxon>
        <taxon>Gammaproteobacteria</taxon>
        <taxon>Enterobacterales</taxon>
        <taxon>Morganellaceae</taxon>
        <taxon>Proteus</taxon>
    </lineage>
</organism>
<reference evidence="2" key="1">
    <citation type="submission" date="2015-06" db="EMBL/GenBank/DDBJ databases">
        <authorList>
            <person name="Urmite Genomes"/>
        </authorList>
    </citation>
    <scope>NUCLEOTIDE SEQUENCE [LARGE SCALE GENOMIC DNA]</scope>
    <source>
        <strain evidence="2">CSUR P1867</strain>
    </source>
</reference>
<evidence type="ECO:0000313" key="2">
    <source>
        <dbReference type="Proteomes" id="UP000183920"/>
    </source>
</evidence>